<dbReference type="GO" id="GO:0070301">
    <property type="term" value="P:cellular response to hydrogen peroxide"/>
    <property type="evidence" value="ECO:0007669"/>
    <property type="project" value="TreeGrafter"/>
</dbReference>
<dbReference type="InterPro" id="IPR019793">
    <property type="entry name" value="Peroxidases_heam-ligand_BS"/>
</dbReference>
<organism evidence="8 9">
    <name type="scientific">Peronospora matthiolae</name>
    <dbReference type="NCBI Taxonomy" id="2874970"/>
    <lineage>
        <taxon>Eukaryota</taxon>
        <taxon>Sar</taxon>
        <taxon>Stramenopiles</taxon>
        <taxon>Oomycota</taxon>
        <taxon>Peronosporomycetes</taxon>
        <taxon>Peronosporales</taxon>
        <taxon>Peronosporaceae</taxon>
        <taxon>Peronospora</taxon>
    </lineage>
</organism>
<accession>A0AAV1UZ94</accession>
<keyword evidence="3" id="KW-0349">Heme</keyword>
<evidence type="ECO:0000256" key="4">
    <source>
        <dbReference type="ARBA" id="ARBA00022723"/>
    </source>
</evidence>
<evidence type="ECO:0000256" key="2">
    <source>
        <dbReference type="ARBA" id="ARBA00022559"/>
    </source>
</evidence>
<proteinExistence type="predicted"/>
<dbReference type="InterPro" id="IPR010255">
    <property type="entry name" value="Haem_peroxidase_sf"/>
</dbReference>
<evidence type="ECO:0000256" key="6">
    <source>
        <dbReference type="ARBA" id="ARBA00023004"/>
    </source>
</evidence>
<keyword evidence="5" id="KW-0560">Oxidoreductase</keyword>
<feature type="compositionally biased region" description="Polar residues" evidence="7">
    <location>
        <begin position="74"/>
        <end position="83"/>
    </location>
</feature>
<comment type="cofactor">
    <cofactor evidence="1">
        <name>heme b</name>
        <dbReference type="ChEBI" id="CHEBI:60344"/>
    </cofactor>
</comment>
<evidence type="ECO:0008006" key="10">
    <source>
        <dbReference type="Google" id="ProtNLM"/>
    </source>
</evidence>
<dbReference type="GO" id="GO:0042744">
    <property type="term" value="P:hydrogen peroxide catabolic process"/>
    <property type="evidence" value="ECO:0007669"/>
    <property type="project" value="TreeGrafter"/>
</dbReference>
<dbReference type="GO" id="GO:0020037">
    <property type="term" value="F:heme binding"/>
    <property type="evidence" value="ECO:0007669"/>
    <property type="project" value="InterPro"/>
</dbReference>
<dbReference type="GO" id="GO:0005829">
    <property type="term" value="C:cytosol"/>
    <property type="evidence" value="ECO:0007669"/>
    <property type="project" value="TreeGrafter"/>
</dbReference>
<dbReference type="Proteomes" id="UP001162060">
    <property type="component" value="Unassembled WGS sequence"/>
</dbReference>
<dbReference type="GO" id="GO:0004096">
    <property type="term" value="F:catalase activity"/>
    <property type="evidence" value="ECO:0007669"/>
    <property type="project" value="InterPro"/>
</dbReference>
<sequence>MGMNDRETVALIGGGHAIGKAHGACLTGPGSSPLEDPGNPWPGTCGEGEMKGKGTTRSLVDSRVRGRPPRPNGAMSTSRASRN</sequence>
<evidence type="ECO:0000256" key="3">
    <source>
        <dbReference type="ARBA" id="ARBA00022617"/>
    </source>
</evidence>
<dbReference type="PANTHER" id="PTHR30555">
    <property type="entry name" value="HYDROPEROXIDASE I, BIFUNCTIONAL CATALASE-PEROXIDASE"/>
    <property type="match status" value="1"/>
</dbReference>
<evidence type="ECO:0000313" key="8">
    <source>
        <dbReference type="EMBL" id="CAK7939936.1"/>
    </source>
</evidence>
<dbReference type="GO" id="GO:0046872">
    <property type="term" value="F:metal ion binding"/>
    <property type="evidence" value="ECO:0007669"/>
    <property type="project" value="UniProtKB-KW"/>
</dbReference>
<evidence type="ECO:0000256" key="7">
    <source>
        <dbReference type="SAM" id="MobiDB-lite"/>
    </source>
</evidence>
<keyword evidence="2" id="KW-0575">Peroxidase</keyword>
<dbReference type="EMBL" id="CAKLBY020000251">
    <property type="protein sequence ID" value="CAK7939936.1"/>
    <property type="molecule type" value="Genomic_DNA"/>
</dbReference>
<dbReference type="PROSITE" id="PS00435">
    <property type="entry name" value="PEROXIDASE_1"/>
    <property type="match status" value="1"/>
</dbReference>
<protein>
    <recommendedName>
        <fullName evidence="10">Peroxidase</fullName>
    </recommendedName>
</protein>
<dbReference type="PANTHER" id="PTHR30555:SF0">
    <property type="entry name" value="CATALASE-PEROXIDASE"/>
    <property type="match status" value="1"/>
</dbReference>
<dbReference type="InterPro" id="IPR000763">
    <property type="entry name" value="Catalase_peroxidase"/>
</dbReference>
<comment type="caution">
    <text evidence="8">The sequence shown here is derived from an EMBL/GenBank/DDBJ whole genome shotgun (WGS) entry which is preliminary data.</text>
</comment>
<dbReference type="Gene3D" id="1.10.420.10">
    <property type="entry name" value="Peroxidase, domain 2"/>
    <property type="match status" value="1"/>
</dbReference>
<evidence type="ECO:0000256" key="5">
    <source>
        <dbReference type="ARBA" id="ARBA00023002"/>
    </source>
</evidence>
<keyword evidence="4" id="KW-0479">Metal-binding</keyword>
<evidence type="ECO:0000256" key="1">
    <source>
        <dbReference type="ARBA" id="ARBA00001970"/>
    </source>
</evidence>
<keyword evidence="6" id="KW-0408">Iron</keyword>
<dbReference type="AlphaFoldDB" id="A0AAV1UZ94"/>
<gene>
    <name evidence="8" type="ORF">PM001_LOCUS25086</name>
</gene>
<evidence type="ECO:0000313" key="9">
    <source>
        <dbReference type="Proteomes" id="UP001162060"/>
    </source>
</evidence>
<name>A0AAV1UZ94_9STRA</name>
<feature type="region of interest" description="Disordered" evidence="7">
    <location>
        <begin position="25"/>
        <end position="83"/>
    </location>
</feature>
<reference evidence="8" key="1">
    <citation type="submission" date="2024-01" db="EMBL/GenBank/DDBJ databases">
        <authorList>
            <person name="Webb A."/>
        </authorList>
    </citation>
    <scope>NUCLEOTIDE SEQUENCE</scope>
    <source>
        <strain evidence="8">Pm1</strain>
    </source>
</reference>
<dbReference type="SUPFAM" id="SSF48113">
    <property type="entry name" value="Heme-dependent peroxidases"/>
    <property type="match status" value="1"/>
</dbReference>